<protein>
    <submittedName>
        <fullName evidence="1">Uncharacterized protein</fullName>
    </submittedName>
</protein>
<evidence type="ECO:0000313" key="2">
    <source>
        <dbReference type="Proteomes" id="UP000291236"/>
    </source>
</evidence>
<evidence type="ECO:0000313" key="1">
    <source>
        <dbReference type="EMBL" id="BBH53316.1"/>
    </source>
</evidence>
<accession>A0A4P2VJH8</accession>
<organism evidence="1 2">
    <name type="scientific">Fluviispira sanaruensis</name>
    <dbReference type="NCBI Taxonomy" id="2493639"/>
    <lineage>
        <taxon>Bacteria</taxon>
        <taxon>Pseudomonadati</taxon>
        <taxon>Bdellovibrionota</taxon>
        <taxon>Oligoflexia</taxon>
        <taxon>Silvanigrellales</taxon>
        <taxon>Silvanigrellaceae</taxon>
        <taxon>Fluviispira</taxon>
    </lineage>
</organism>
<reference evidence="1 2" key="1">
    <citation type="submission" date="2018-12" db="EMBL/GenBank/DDBJ databases">
        <title>Rubrispira sanarue gen. nov., sp., nov., a member of the order Silvanigrellales, isolated from a brackish lake in Hamamatsu Japan.</title>
        <authorList>
            <person name="Maejima Y."/>
            <person name="Iino T."/>
            <person name="Muraguchi Y."/>
            <person name="Fukuda K."/>
            <person name="Nojiri H."/>
            <person name="Ohkuma M."/>
            <person name="Moriuchi R."/>
            <person name="Dohra H."/>
            <person name="Kimbara K."/>
            <person name="Shintani M."/>
        </authorList>
    </citation>
    <scope>NUCLEOTIDE SEQUENCE [LARGE SCALE GENOMIC DNA]</scope>
    <source>
        <strain evidence="1 2">RF1110005</strain>
    </source>
</reference>
<dbReference type="EMBL" id="AP019368">
    <property type="protein sequence ID" value="BBH53316.1"/>
    <property type="molecule type" value="Genomic_DNA"/>
</dbReference>
<dbReference type="RefSeq" id="WP_130608915.1">
    <property type="nucleotide sequence ID" value="NZ_AP019368.1"/>
</dbReference>
<keyword evidence="2" id="KW-1185">Reference proteome</keyword>
<dbReference type="AlphaFoldDB" id="A0A4P2VJH8"/>
<name>A0A4P2VJH8_FLUSA</name>
<gene>
    <name evidence="1" type="ORF">JCM31447_17590</name>
</gene>
<proteinExistence type="predicted"/>
<dbReference type="Proteomes" id="UP000291236">
    <property type="component" value="Chromosome"/>
</dbReference>
<dbReference type="KEGG" id="sbf:JCM31447_17590"/>
<sequence>MITFSDYHLEAVSIRKVSSYGELKEAIQEVLSHKVNARAARLFYPIKELIKLSVGDDPSPTTLSAVSNEFFTYS</sequence>